<dbReference type="InterPro" id="IPR029058">
    <property type="entry name" value="AB_hydrolase_fold"/>
</dbReference>
<feature type="domain" description="BD-FAE-like" evidence="1">
    <location>
        <begin position="16"/>
        <end position="121"/>
    </location>
</feature>
<evidence type="ECO:0000259" key="1">
    <source>
        <dbReference type="Pfam" id="PF20434"/>
    </source>
</evidence>
<reference evidence="2 3" key="1">
    <citation type="journal article" date="2015" name="Genome Announc.">
        <title>Expanding the biotechnology potential of lactobacilli through comparative genomics of 213 strains and associated genera.</title>
        <authorList>
            <person name="Sun Z."/>
            <person name="Harris H.M."/>
            <person name="McCann A."/>
            <person name="Guo C."/>
            <person name="Argimon S."/>
            <person name="Zhang W."/>
            <person name="Yang X."/>
            <person name="Jeffery I.B."/>
            <person name="Cooney J.C."/>
            <person name="Kagawa T.F."/>
            <person name="Liu W."/>
            <person name="Song Y."/>
            <person name="Salvetti E."/>
            <person name="Wrobel A."/>
            <person name="Rasinkangas P."/>
            <person name="Parkhill J."/>
            <person name="Rea M.C."/>
            <person name="O'Sullivan O."/>
            <person name="Ritari J."/>
            <person name="Douillard F.P."/>
            <person name="Paul Ross R."/>
            <person name="Yang R."/>
            <person name="Briner A.E."/>
            <person name="Felis G.E."/>
            <person name="de Vos W.M."/>
            <person name="Barrangou R."/>
            <person name="Klaenhammer T.R."/>
            <person name="Caufield P.W."/>
            <person name="Cui Y."/>
            <person name="Zhang H."/>
            <person name="O'Toole P.W."/>
        </authorList>
    </citation>
    <scope>NUCLEOTIDE SEQUENCE [LARGE SCALE GENOMIC DNA]</scope>
    <source>
        <strain evidence="2 3">DSM 19972</strain>
    </source>
</reference>
<dbReference type="RefSeq" id="WP_057895550.1">
    <property type="nucleotide sequence ID" value="NZ_AZEH01000020.1"/>
</dbReference>
<gene>
    <name evidence="2" type="ORF">FD46_GL000577</name>
</gene>
<proteinExistence type="predicted"/>
<dbReference type="InterPro" id="IPR049492">
    <property type="entry name" value="BD-FAE-like_dom"/>
</dbReference>
<dbReference type="EMBL" id="AZEH01000020">
    <property type="protein sequence ID" value="KRL05821.1"/>
    <property type="molecule type" value="Genomic_DNA"/>
</dbReference>
<evidence type="ECO:0000313" key="2">
    <source>
        <dbReference type="EMBL" id="KRL05821.1"/>
    </source>
</evidence>
<dbReference type="PATRIC" id="fig|1423777.3.peg.596"/>
<dbReference type="STRING" id="1423777.FD46_GL000577"/>
<dbReference type="Pfam" id="PF20434">
    <property type="entry name" value="BD-FAE"/>
    <property type="match status" value="1"/>
</dbReference>
<accession>A0A0R1MC24</accession>
<organism evidence="2 3">
    <name type="scientific">Liquorilactobacillus oeni DSM 19972</name>
    <dbReference type="NCBI Taxonomy" id="1423777"/>
    <lineage>
        <taxon>Bacteria</taxon>
        <taxon>Bacillati</taxon>
        <taxon>Bacillota</taxon>
        <taxon>Bacilli</taxon>
        <taxon>Lactobacillales</taxon>
        <taxon>Lactobacillaceae</taxon>
        <taxon>Liquorilactobacillus</taxon>
    </lineage>
</organism>
<keyword evidence="3" id="KW-1185">Reference proteome</keyword>
<dbReference type="Gene3D" id="3.40.50.1820">
    <property type="entry name" value="alpha/beta hydrolase"/>
    <property type="match status" value="1"/>
</dbReference>
<dbReference type="Proteomes" id="UP000051686">
    <property type="component" value="Unassembled WGS sequence"/>
</dbReference>
<sequence length="238" mass="26080">MKVEKVILNKKLGTSLDLYLSVSNAPLPGIVIIPGGGYSTINDKDSERVALKFATNAFQAFVVHYPIKDKKSYAAAFETVSQVFEFIQKRAQSLNLDLEKLGTIGFSAGGQLAADYANQKESKVKFTLLGYPVITAALDENLGIKSRDVTRSVNSQTPPTFIFGSIKDKIAPYNEHIGPYTAALAANKVSFELHEFSTGNHGVSLANKYVQAVDKSSYDPHMAQWFPLALEWLKTQKG</sequence>
<protein>
    <submittedName>
        <fullName evidence="2">Lipase esterase</fullName>
    </submittedName>
</protein>
<evidence type="ECO:0000313" key="3">
    <source>
        <dbReference type="Proteomes" id="UP000051686"/>
    </source>
</evidence>
<comment type="caution">
    <text evidence="2">The sequence shown here is derived from an EMBL/GenBank/DDBJ whole genome shotgun (WGS) entry which is preliminary data.</text>
</comment>
<dbReference type="OrthoDB" id="9794725at2"/>
<dbReference type="AlphaFoldDB" id="A0A0R1MC24"/>
<dbReference type="SUPFAM" id="SSF53474">
    <property type="entry name" value="alpha/beta-Hydrolases"/>
    <property type="match status" value="1"/>
</dbReference>
<name>A0A0R1MC24_9LACO</name>